<dbReference type="InterPro" id="IPR026811">
    <property type="entry name" value="CIZ1"/>
</dbReference>
<dbReference type="SMART" id="SM00355">
    <property type="entry name" value="ZnF_C2H2"/>
    <property type="match status" value="3"/>
</dbReference>
<organism evidence="3">
    <name type="scientific">Panstrongylus megistus</name>
    <dbReference type="NCBI Taxonomy" id="65343"/>
    <lineage>
        <taxon>Eukaryota</taxon>
        <taxon>Metazoa</taxon>
        <taxon>Ecdysozoa</taxon>
        <taxon>Arthropoda</taxon>
        <taxon>Hexapoda</taxon>
        <taxon>Insecta</taxon>
        <taxon>Pterygota</taxon>
        <taxon>Neoptera</taxon>
        <taxon>Paraneoptera</taxon>
        <taxon>Hemiptera</taxon>
        <taxon>Heteroptera</taxon>
        <taxon>Panheteroptera</taxon>
        <taxon>Cimicomorpha</taxon>
        <taxon>Reduviidae</taxon>
        <taxon>Triatominae</taxon>
        <taxon>Panstrongylus</taxon>
    </lineage>
</organism>
<feature type="compositionally biased region" description="Acidic residues" evidence="1">
    <location>
        <begin position="197"/>
        <end position="247"/>
    </location>
</feature>
<evidence type="ECO:0000313" key="3">
    <source>
        <dbReference type="EMBL" id="JAC88367.1"/>
    </source>
</evidence>
<feature type="compositionally biased region" description="Basic and acidic residues" evidence="1">
    <location>
        <begin position="187"/>
        <end position="196"/>
    </location>
</feature>
<feature type="compositionally biased region" description="Basic and acidic residues" evidence="1">
    <location>
        <begin position="677"/>
        <end position="712"/>
    </location>
</feature>
<feature type="compositionally biased region" description="Acidic residues" evidence="1">
    <location>
        <begin position="269"/>
        <end position="282"/>
    </location>
</feature>
<feature type="compositionally biased region" description="Polar residues" evidence="1">
    <location>
        <begin position="761"/>
        <end position="788"/>
    </location>
</feature>
<feature type="compositionally biased region" description="Low complexity" evidence="1">
    <location>
        <begin position="736"/>
        <end position="746"/>
    </location>
</feature>
<dbReference type="PANTHER" id="PTHR15491:SF18">
    <property type="entry name" value="CIZ1 ZINC FINGER PROTEIN, ISOFORM A"/>
    <property type="match status" value="1"/>
</dbReference>
<feature type="region of interest" description="Disordered" evidence="1">
    <location>
        <begin position="1"/>
        <end position="144"/>
    </location>
</feature>
<name>A0A069DXG9_9HEMI</name>
<protein>
    <submittedName>
        <fullName evidence="3">Putative apoptosis antagonizing transcription factor/protein transport protein</fullName>
    </submittedName>
</protein>
<feature type="compositionally biased region" description="Basic and acidic residues" evidence="1">
    <location>
        <begin position="789"/>
        <end position="798"/>
    </location>
</feature>
<accession>A0A069DXG9</accession>
<proteinExistence type="evidence at transcript level"/>
<dbReference type="InterPro" id="IPR013087">
    <property type="entry name" value="Znf_C2H2_type"/>
</dbReference>
<feature type="domain" description="C2H2-type" evidence="2">
    <location>
        <begin position="595"/>
        <end position="623"/>
    </location>
</feature>
<feature type="compositionally biased region" description="Basic and acidic residues" evidence="1">
    <location>
        <begin position="643"/>
        <end position="667"/>
    </location>
</feature>
<feature type="compositionally biased region" description="Basic and acidic residues" evidence="1">
    <location>
        <begin position="248"/>
        <end position="268"/>
    </location>
</feature>
<feature type="region of interest" description="Disordered" evidence="1">
    <location>
        <begin position="638"/>
        <end position="798"/>
    </location>
</feature>
<feature type="compositionally biased region" description="Basic and acidic residues" evidence="1">
    <location>
        <begin position="721"/>
        <end position="735"/>
    </location>
</feature>
<dbReference type="AlphaFoldDB" id="A0A069DXG9"/>
<feature type="compositionally biased region" description="Gly residues" evidence="1">
    <location>
        <begin position="65"/>
        <end position="75"/>
    </location>
</feature>
<sequence>MSSYSSREYGRGSSPEPPRKRVRADSPSYIGGRRSHDRTFSASGGADYPSSRVGGGSSGFYDKGNSGGGALGGGYLSEKGTYREVRESRPPHHAPPSSNDYPTFRKPSFSSPRGGGGGFRASRRGLRTSRGAGAAFRHSSSASYLSRKRLLADSAYHLRRRGLTTRTSYLRRLKQYRLLKSRYSGRVSERKKRESEDNQDGDEEDDKDAEEGDEEEDEEIIEVESSEEGEEEEEEEDDEDEEEEEEGEEKKAPEGGESKELETSKEPVEVEEGEVEGGEDDGIEKGAVEGTGEDGEDKENKEKDGKDSSKDGPVTPKKVVKKKKKIAVKKSQKKSKTAAASSESKETKKTEDGKEESGGEEKEGSEKKPTLTNFLGQPYIKLKCPHCHFACVTFKEYSRHLGSTKHLAAMSTLSAKLRKTFATMRLEQRKMQKVLDEEAKSLNMRLRTVFCNVCKLNYRTLKSQHQNSASHKKMREFQAPYCRVCRVGYKSSWAYEVHLCELQHIKRKARLERLSNPPGAKDLDEDINLDTNNFMVLDAVGSGDDSEGEKSENEAAEEKADDIKEKIKDGSKEKKKKEKKEIKLGSEYCKLMEVYFCELCKIYLPRLDDKERALTVHCRSRTHLQRYIRSRDDRNLRRKAVKLHKEREKLREKEKKSSNKDESSAKEETEDNAAAKTDIKDEDKTISEAVVKKEAEDKSWSAEEEDGMKHLDDDDDEESKEGERYDRFKHSDKEVGANNTGNTNANDEASPESPADEKQTVTKGKSGSVTKDSSAVTAETTANGNITSAEKKKIEAVE</sequence>
<feature type="compositionally biased region" description="Low complexity" evidence="1">
    <location>
        <begin position="1"/>
        <end position="14"/>
    </location>
</feature>
<feature type="compositionally biased region" description="Basic and acidic residues" evidence="1">
    <location>
        <begin position="548"/>
        <end position="572"/>
    </location>
</feature>
<dbReference type="EMBL" id="GBGD01000522">
    <property type="protein sequence ID" value="JAC88367.1"/>
    <property type="molecule type" value="mRNA"/>
</dbReference>
<feature type="region of interest" description="Disordered" evidence="1">
    <location>
        <begin position="184"/>
        <end position="371"/>
    </location>
</feature>
<feature type="compositionally biased region" description="Basic and acidic residues" evidence="1">
    <location>
        <begin position="80"/>
        <end position="90"/>
    </location>
</feature>
<feature type="region of interest" description="Disordered" evidence="1">
    <location>
        <begin position="542"/>
        <end position="577"/>
    </location>
</feature>
<feature type="domain" description="C2H2-type" evidence="2">
    <location>
        <begin position="382"/>
        <end position="406"/>
    </location>
</feature>
<feature type="domain" description="C2H2-type" evidence="2">
    <location>
        <begin position="480"/>
        <end position="504"/>
    </location>
</feature>
<feature type="compositionally biased region" description="Basic and acidic residues" evidence="1">
    <location>
        <begin position="298"/>
        <end position="310"/>
    </location>
</feature>
<feature type="compositionally biased region" description="Basic and acidic residues" evidence="1">
    <location>
        <begin position="343"/>
        <end position="369"/>
    </location>
</feature>
<dbReference type="PANTHER" id="PTHR15491">
    <property type="match status" value="1"/>
</dbReference>
<reference evidence="3" key="1">
    <citation type="journal article" date="2015" name="J. Med. Entomol.">
        <title>A Deep Insight Into the Sialotranscriptome of the Chagas Disease Vector, Panstrongylus megistus (Hemiptera: Heteroptera).</title>
        <authorList>
            <person name="Ribeiro J.M."/>
            <person name="Schwarz A."/>
            <person name="Francischetti I.M."/>
        </authorList>
    </citation>
    <scope>NUCLEOTIDE SEQUENCE</scope>
    <source>
        <tissue evidence="3">Salivary glands</tissue>
    </source>
</reference>
<feature type="compositionally biased region" description="Basic residues" evidence="1">
    <location>
        <begin position="318"/>
        <end position="336"/>
    </location>
</feature>
<evidence type="ECO:0000256" key="1">
    <source>
        <dbReference type="SAM" id="MobiDB-lite"/>
    </source>
</evidence>
<evidence type="ECO:0000259" key="2">
    <source>
        <dbReference type="SMART" id="SM00355"/>
    </source>
</evidence>